<accession>A0A8T0IXK5</accession>
<proteinExistence type="predicted"/>
<dbReference type="EMBL" id="CM026422">
    <property type="protein sequence ID" value="KAG0587917.1"/>
    <property type="molecule type" value="Genomic_DNA"/>
</dbReference>
<gene>
    <name evidence="1" type="ORF">KC19_2G201100</name>
</gene>
<keyword evidence="2" id="KW-1185">Reference proteome</keyword>
<comment type="caution">
    <text evidence="1">The sequence shown here is derived from an EMBL/GenBank/DDBJ whole genome shotgun (WGS) entry which is preliminary data.</text>
</comment>
<reference evidence="1" key="1">
    <citation type="submission" date="2020-06" db="EMBL/GenBank/DDBJ databases">
        <title>WGS assembly of Ceratodon purpureus strain R40.</title>
        <authorList>
            <person name="Carey S.B."/>
            <person name="Jenkins J."/>
            <person name="Shu S."/>
            <person name="Lovell J.T."/>
            <person name="Sreedasyam A."/>
            <person name="Maumus F."/>
            <person name="Tiley G.P."/>
            <person name="Fernandez-Pozo N."/>
            <person name="Barry K."/>
            <person name="Chen C."/>
            <person name="Wang M."/>
            <person name="Lipzen A."/>
            <person name="Daum C."/>
            <person name="Saski C.A."/>
            <person name="Payton A.C."/>
            <person name="Mcbreen J.C."/>
            <person name="Conrad R.E."/>
            <person name="Kollar L.M."/>
            <person name="Olsson S."/>
            <person name="Huttunen S."/>
            <person name="Landis J.B."/>
            <person name="Wickett N.J."/>
            <person name="Johnson M.G."/>
            <person name="Rensing S.A."/>
            <person name="Grimwood J."/>
            <person name="Schmutz J."/>
            <person name="Mcdaniel S.F."/>
        </authorList>
    </citation>
    <scope>NUCLEOTIDE SEQUENCE</scope>
    <source>
        <strain evidence="1">R40</strain>
    </source>
</reference>
<dbReference type="AlphaFoldDB" id="A0A8T0IXK5"/>
<organism evidence="1 2">
    <name type="scientific">Ceratodon purpureus</name>
    <name type="common">Fire moss</name>
    <name type="synonym">Dicranum purpureum</name>
    <dbReference type="NCBI Taxonomy" id="3225"/>
    <lineage>
        <taxon>Eukaryota</taxon>
        <taxon>Viridiplantae</taxon>
        <taxon>Streptophyta</taxon>
        <taxon>Embryophyta</taxon>
        <taxon>Bryophyta</taxon>
        <taxon>Bryophytina</taxon>
        <taxon>Bryopsida</taxon>
        <taxon>Dicranidae</taxon>
        <taxon>Pseudoditrichales</taxon>
        <taxon>Ditrichaceae</taxon>
        <taxon>Ceratodon</taxon>
    </lineage>
</organism>
<dbReference type="Proteomes" id="UP000822688">
    <property type="component" value="Chromosome 2"/>
</dbReference>
<evidence type="ECO:0000313" key="1">
    <source>
        <dbReference type="EMBL" id="KAG0587917.1"/>
    </source>
</evidence>
<protein>
    <submittedName>
        <fullName evidence="1">Uncharacterized protein</fullName>
    </submittedName>
</protein>
<evidence type="ECO:0000313" key="2">
    <source>
        <dbReference type="Proteomes" id="UP000822688"/>
    </source>
</evidence>
<sequence>MSTRWNQTRTEARHLQAELRNRCPHPVRAPGSTRARSARTQLCDRRIATVSFRPDSNLSRAYVSREDGKITALSAM</sequence>
<name>A0A8T0IXK5_CERPU</name>